<comment type="subunit">
    <text evidence="4">Homotetramer.</text>
</comment>
<evidence type="ECO:0000256" key="4">
    <source>
        <dbReference type="HAMAP-Rule" id="MF_00626"/>
    </source>
</evidence>
<evidence type="ECO:0000256" key="2">
    <source>
        <dbReference type="ARBA" id="ARBA00022801"/>
    </source>
</evidence>
<feature type="chain" id="PRO_5033170832" description="Germination protease" evidence="4">
    <location>
        <begin position="16"/>
        <end position="368"/>
    </location>
</feature>
<dbReference type="Gene3D" id="3.40.50.1450">
    <property type="entry name" value="HybD-like"/>
    <property type="match status" value="1"/>
</dbReference>
<comment type="PTM">
    <text evidence="4">Autoproteolytically processed. The inactive tetrameric zymogen termed p46 autoprocesses to a smaller form termed p41, which is active only during spore germination.</text>
</comment>
<dbReference type="Pfam" id="PF03418">
    <property type="entry name" value="Peptidase_A25"/>
    <property type="match status" value="1"/>
</dbReference>
<gene>
    <name evidence="4 6" type="primary">gpr</name>
    <name evidence="5" type="ORF">JD108_14460</name>
    <name evidence="6" type="ORF">KDJ56_14405</name>
</gene>
<comment type="function">
    <text evidence="4">Initiates the rapid degradation of small, acid-soluble proteins during spore germination.</text>
</comment>
<keyword evidence="3 4" id="KW-0865">Zymogen</keyword>
<keyword evidence="1 4" id="KW-0645">Protease</keyword>
<feature type="propeptide" id="PRO_5044510335" evidence="4">
    <location>
        <begin position="1"/>
        <end position="15"/>
    </location>
</feature>
<accession>A0A7T5EQ23</accession>
<evidence type="ECO:0000313" key="8">
    <source>
        <dbReference type="Proteomes" id="UP000677234"/>
    </source>
</evidence>
<dbReference type="KEGG" id="bcop:JD108_14460"/>
<dbReference type="Proteomes" id="UP000595847">
    <property type="component" value="Chromosome"/>
</dbReference>
<evidence type="ECO:0000313" key="7">
    <source>
        <dbReference type="Proteomes" id="UP000595847"/>
    </source>
</evidence>
<dbReference type="GO" id="GO:0004222">
    <property type="term" value="F:metalloendopeptidase activity"/>
    <property type="evidence" value="ECO:0007669"/>
    <property type="project" value="UniProtKB-UniRule"/>
</dbReference>
<organism evidence="5 7">
    <name type="scientific">Brevibacillus composti</name>
    <dbReference type="NCBI Taxonomy" id="2796470"/>
    <lineage>
        <taxon>Bacteria</taxon>
        <taxon>Bacillati</taxon>
        <taxon>Bacillota</taxon>
        <taxon>Bacilli</taxon>
        <taxon>Bacillales</taxon>
        <taxon>Paenibacillaceae</taxon>
        <taxon>Brevibacillus</taxon>
    </lineage>
</organism>
<reference evidence="6" key="2">
    <citation type="submission" date="2021-04" db="EMBL/GenBank/DDBJ databases">
        <title>Brevibacillus composti FJAT-54423, complete genome.</title>
        <authorList>
            <person name="Tang R."/>
        </authorList>
    </citation>
    <scope>NUCLEOTIDE SEQUENCE</scope>
    <source>
        <strain evidence="6">FJAT-54424</strain>
    </source>
</reference>
<reference evidence="5 7" key="1">
    <citation type="submission" date="2020-12" db="EMBL/GenBank/DDBJ databases">
        <title>strain FJAT-54423T represents a novel species of the genus Brevibacillus.</title>
        <authorList>
            <person name="Tang R."/>
        </authorList>
    </citation>
    <scope>NUCLEOTIDE SEQUENCE [LARGE SCALE GENOMIC DNA]</scope>
    <source>
        <strain evidence="5 7">FJAT-54423</strain>
    </source>
</reference>
<name>A0A7T5EQ23_9BACL</name>
<dbReference type="InterPro" id="IPR023430">
    <property type="entry name" value="Pept_HybD-like_dom_sf"/>
</dbReference>
<keyword evidence="8" id="KW-1185">Reference proteome</keyword>
<dbReference type="AlphaFoldDB" id="A0A7T5EQ23"/>
<dbReference type="NCBIfam" id="TIGR01441">
    <property type="entry name" value="GPR"/>
    <property type="match status" value="1"/>
</dbReference>
<dbReference type="GO" id="GO:0009847">
    <property type="term" value="P:spore germination"/>
    <property type="evidence" value="ECO:0007669"/>
    <property type="project" value="UniProtKB-UniRule"/>
</dbReference>
<evidence type="ECO:0000313" key="5">
    <source>
        <dbReference type="EMBL" id="QQE76640.1"/>
    </source>
</evidence>
<dbReference type="EMBL" id="CP066308">
    <property type="protein sequence ID" value="QQE76640.1"/>
    <property type="molecule type" value="Genomic_DNA"/>
</dbReference>
<dbReference type="InterPro" id="IPR005080">
    <property type="entry name" value="Peptidase_A25"/>
</dbReference>
<proteinExistence type="inferred from homology"/>
<evidence type="ECO:0000256" key="1">
    <source>
        <dbReference type="ARBA" id="ARBA00022670"/>
    </source>
</evidence>
<evidence type="ECO:0000256" key="3">
    <source>
        <dbReference type="ARBA" id="ARBA00023145"/>
    </source>
</evidence>
<dbReference type="GO" id="GO:0006508">
    <property type="term" value="P:proteolysis"/>
    <property type="evidence" value="ECO:0007669"/>
    <property type="project" value="UniProtKB-UniRule"/>
</dbReference>
<sequence length="368" mass="39930">MVHNLDLSGYSIRTDLALEAHELVTEQGAAPDLLSGVELVTDDAEPGIKVTRLHVKNEEAGRAIGKLPGRYLTIEVPKLRDNDTAIEEQVARRFTKEFAAFLQELGITEDKKALVVGLGNWNVTPDALGPMVVENLLVTRHLFTLAPESVEEGYREVSALSPGVLGITGIETSEIVFGVVEKSKPDFVICIDALASRALHRVNTTIQISDTGIHPGSGVGNKRKAIDQETMGVPVIAIGVPTVVFASTIVNDAITYLLGHFGQSLKEKDRAFNKLAMSALPERKEPYTEEDLPDPEARKTFMGLVGSLPEQEKLQLIHEVLRPLGQDLVVTPKEVDDFIEGVANVLATGLNRALHRAVDGKNSAAYTH</sequence>
<dbReference type="Proteomes" id="UP000677234">
    <property type="component" value="Chromosome"/>
</dbReference>
<dbReference type="HAMAP" id="MF_00626">
    <property type="entry name" value="Germination_prot"/>
    <property type="match status" value="1"/>
</dbReference>
<dbReference type="PIRSF" id="PIRSF019549">
    <property type="entry name" value="Peptidase_A25"/>
    <property type="match status" value="1"/>
</dbReference>
<dbReference type="SUPFAM" id="SSF53163">
    <property type="entry name" value="HybD-like"/>
    <property type="match status" value="1"/>
</dbReference>
<comment type="catalytic activity">
    <reaction evidence="4">
        <text>Endopeptidase action with P4 Glu or Asp, P1 preferably Glu &gt; Asp, P1' hydrophobic and P2' Ala.</text>
        <dbReference type="EC" id="3.4.24.78"/>
    </reaction>
</comment>
<dbReference type="EC" id="3.4.24.78" evidence="4"/>
<protein>
    <recommendedName>
        <fullName evidence="4">Germination protease</fullName>
        <ecNumber evidence="4">3.4.24.78</ecNumber>
    </recommendedName>
    <alternativeName>
        <fullName evidence="4">GPR endopeptidase</fullName>
    </alternativeName>
    <alternativeName>
        <fullName evidence="4">Germination proteinase</fullName>
    </alternativeName>
    <alternativeName>
        <fullName evidence="4">Spore protease</fullName>
    </alternativeName>
</protein>
<dbReference type="EMBL" id="CP073708">
    <property type="protein sequence ID" value="QUO43713.1"/>
    <property type="molecule type" value="Genomic_DNA"/>
</dbReference>
<evidence type="ECO:0000313" key="6">
    <source>
        <dbReference type="EMBL" id="QUO43713.1"/>
    </source>
</evidence>
<comment type="similarity">
    <text evidence="4">Belongs to the peptidase A25 family.</text>
</comment>
<dbReference type="RefSeq" id="WP_198830135.1">
    <property type="nucleotide sequence ID" value="NZ_CP066308.1"/>
</dbReference>
<keyword evidence="2 4" id="KW-0378">Hydrolase</keyword>